<evidence type="ECO:0000313" key="2">
    <source>
        <dbReference type="Proteomes" id="UP000234323"/>
    </source>
</evidence>
<protein>
    <submittedName>
        <fullName evidence="1">Uncharacterized protein</fullName>
    </submittedName>
</protein>
<dbReference type="VEuPathDB" id="FungiDB:FUN_011436"/>
<comment type="caution">
    <text evidence="1">The sequence shown here is derived from an EMBL/GenBank/DDBJ whole genome shotgun (WGS) entry which is preliminary data.</text>
</comment>
<reference evidence="1 2" key="1">
    <citation type="submission" date="2015-10" db="EMBL/GenBank/DDBJ databases">
        <title>Genome analyses suggest a sexual origin of heterokaryosis in a supposedly ancient asexual fungus.</title>
        <authorList>
            <person name="Ropars J."/>
            <person name="Sedzielewska K."/>
            <person name="Noel J."/>
            <person name="Charron P."/>
            <person name="Farinelli L."/>
            <person name="Marton T."/>
            <person name="Kruger M."/>
            <person name="Pelin A."/>
            <person name="Brachmann A."/>
            <person name="Corradi N."/>
        </authorList>
    </citation>
    <scope>NUCLEOTIDE SEQUENCE [LARGE SCALE GENOMIC DNA]</scope>
    <source>
        <strain evidence="1 2">A4</strain>
    </source>
</reference>
<sequence>MDTFQPLIVRNAPASKYFIQLLFKCFRKHNQYYFDVDRNCAFLKVILLRTSNLPLLVYKLIEGLANANEYLPSKENNLELFHFLSVNLHVINHVPRMLTKIENSIYNPIKSPPRSKSLQLIPIPKYLSFKGDYKKHLRQGNSLRNCAFQKVILLRTSNLPMLVYKLIEGLANANEDLSSKGNNLELFHFLSVNLHVINQVPRMLTKIENSIYNPVKSPPRSKSLQLIPIPKYLSFKGDYKKQLRQGNSLRIMSSNRPLKFLTHFTNNVETYGSRKIKQRRRNRYVRQRNTSIYNLRLINLPQQSVNDPFINMFFNGIPF</sequence>
<organism evidence="1 2">
    <name type="scientific">Rhizophagus irregularis</name>
    <dbReference type="NCBI Taxonomy" id="588596"/>
    <lineage>
        <taxon>Eukaryota</taxon>
        <taxon>Fungi</taxon>
        <taxon>Fungi incertae sedis</taxon>
        <taxon>Mucoromycota</taxon>
        <taxon>Glomeromycotina</taxon>
        <taxon>Glomeromycetes</taxon>
        <taxon>Glomerales</taxon>
        <taxon>Glomeraceae</taxon>
        <taxon>Rhizophagus</taxon>
    </lineage>
</organism>
<dbReference type="AlphaFoldDB" id="A0A2I1H6K2"/>
<evidence type="ECO:0000313" key="1">
    <source>
        <dbReference type="EMBL" id="PKY54508.1"/>
    </source>
</evidence>
<accession>A0A2I1H6K2</accession>
<dbReference type="VEuPathDB" id="FungiDB:RhiirFUN_012718"/>
<gene>
    <name evidence="1" type="ORF">RhiirA4_473363</name>
</gene>
<dbReference type="VEuPathDB" id="FungiDB:RhiirA1_463850"/>
<proteinExistence type="predicted"/>
<name>A0A2I1H6K2_9GLOM</name>
<dbReference type="EMBL" id="LLXI01001623">
    <property type="protein sequence ID" value="PKY54508.1"/>
    <property type="molecule type" value="Genomic_DNA"/>
</dbReference>
<dbReference type="Proteomes" id="UP000234323">
    <property type="component" value="Unassembled WGS sequence"/>
</dbReference>
<keyword evidence="2" id="KW-1185">Reference proteome</keyword>